<dbReference type="EMBL" id="FRYK01000001">
    <property type="protein sequence ID" value="SHO71704.1"/>
    <property type="molecule type" value="Genomic_DNA"/>
</dbReference>
<dbReference type="STRING" id="416016.SAMN05443547_0013"/>
<dbReference type="RefSeq" id="WP_073580244.1">
    <property type="nucleotide sequence ID" value="NZ_CBCSEA010000003.1"/>
</dbReference>
<dbReference type="Gene3D" id="3.40.1350.10">
    <property type="match status" value="1"/>
</dbReference>
<gene>
    <name evidence="2" type="ORF">SAMN05443547_0013</name>
</gene>
<protein>
    <submittedName>
        <fullName evidence="2">Type I restriction enzyme R protein N terminus (HSDR_N)</fullName>
    </submittedName>
</protein>
<evidence type="ECO:0000259" key="1">
    <source>
        <dbReference type="Pfam" id="PF13588"/>
    </source>
</evidence>
<reference evidence="3" key="1">
    <citation type="submission" date="2016-12" db="EMBL/GenBank/DDBJ databases">
        <authorList>
            <person name="Varghese N."/>
            <person name="Submissions S."/>
        </authorList>
    </citation>
    <scope>NUCLEOTIDE SEQUENCE [LARGE SCALE GENOMIC DNA]</scope>
    <source>
        <strain evidence="3">DSM 18830</strain>
    </source>
</reference>
<dbReference type="GO" id="GO:0003676">
    <property type="term" value="F:nucleic acid binding"/>
    <property type="evidence" value="ECO:0007669"/>
    <property type="project" value="InterPro"/>
</dbReference>
<proteinExistence type="predicted"/>
<dbReference type="OrthoDB" id="2830141at2"/>
<dbReference type="Pfam" id="PF13588">
    <property type="entry name" value="HSDR_N_2"/>
    <property type="match status" value="1"/>
</dbReference>
<keyword evidence="3" id="KW-1185">Reference proteome</keyword>
<dbReference type="InterPro" id="IPR011856">
    <property type="entry name" value="tRNA_endonuc-like_dom_sf"/>
</dbReference>
<feature type="domain" description="Type I restriction enzyme R protein N-terminal" evidence="1">
    <location>
        <begin position="36"/>
        <end position="144"/>
    </location>
</feature>
<accession>A0A1M7ZS46</accession>
<name>A0A1M7ZS46_9FLAO</name>
<organism evidence="2 3">
    <name type="scientific">Flavobacterium cucumis</name>
    <dbReference type="NCBI Taxonomy" id="416016"/>
    <lineage>
        <taxon>Bacteria</taxon>
        <taxon>Pseudomonadati</taxon>
        <taxon>Bacteroidota</taxon>
        <taxon>Flavobacteriia</taxon>
        <taxon>Flavobacteriales</taxon>
        <taxon>Flavobacteriaceae</taxon>
        <taxon>Flavobacterium</taxon>
    </lineage>
</organism>
<dbReference type="AlphaFoldDB" id="A0A1M7ZS46"/>
<dbReference type="InterPro" id="IPR029464">
    <property type="entry name" value="HSDR_N"/>
</dbReference>
<evidence type="ECO:0000313" key="3">
    <source>
        <dbReference type="Proteomes" id="UP000184611"/>
    </source>
</evidence>
<sequence>MIEFNLEKHKPKIVYDVQGTKKYLCRVRKMLIHITPEETVRQSFLNYLIKEVKIPRTQLLVEEPVSHHQSETEIRNKGRMDVLVLDHENIPFIVYECKKETESFTDNVYSQAMDYFEAINTIDYVGVVIGNQIDLISFDYENDNVIAVKYAEHPKYTNLCLDNEEVLIEDLIFEDFVRPNYKDPINEEELNDLFDYGVIGNGTNKKLFPFLINLYGWIQDEKDKLQLDENFKDIGIKFTKFGNAGGGNFTQQYRAFLLENIEEKPIIFLGLNSMSSGENSPIGTSLFVAIETNEHSHSSLQLRCDKYINIENHTAKIWHDATITIGKLGAAKRQDLIDFIASKENNILIDNQIILGEINFKNDINSQQEQTQKFIQNLIEYAILRDEFRKHKKASAIS</sequence>
<dbReference type="Proteomes" id="UP000184611">
    <property type="component" value="Unassembled WGS sequence"/>
</dbReference>
<evidence type="ECO:0000313" key="2">
    <source>
        <dbReference type="EMBL" id="SHO71704.1"/>
    </source>
</evidence>